<gene>
    <name evidence="2" type="ORF">PENTCL1PPCAC_7667</name>
</gene>
<sequence>FSHRSLLSSRVTGRWIEQGGMEHRVEGDGGYGISLGVGKDTVSASASQRGRRRDEAERRRESSYEEGPSVSSRCARRPSAASSLFDVRKPRPPFASLPYPCLQYSSYRTLAHFTPPCCILSLVIVPLSTVSLFTVPLYRIPPYHIPLTVPLSTVSVYHIPPFCIPRRRAPVHRIPIYLIPF</sequence>
<evidence type="ECO:0000313" key="3">
    <source>
        <dbReference type="Proteomes" id="UP001432027"/>
    </source>
</evidence>
<protein>
    <recommendedName>
        <fullName evidence="4">G protein-coupled receptor</fullName>
    </recommendedName>
</protein>
<dbReference type="AlphaFoldDB" id="A0AAV5SRS6"/>
<organism evidence="2 3">
    <name type="scientific">Pristionchus entomophagus</name>
    <dbReference type="NCBI Taxonomy" id="358040"/>
    <lineage>
        <taxon>Eukaryota</taxon>
        <taxon>Metazoa</taxon>
        <taxon>Ecdysozoa</taxon>
        <taxon>Nematoda</taxon>
        <taxon>Chromadorea</taxon>
        <taxon>Rhabditida</taxon>
        <taxon>Rhabditina</taxon>
        <taxon>Diplogasteromorpha</taxon>
        <taxon>Diplogasteroidea</taxon>
        <taxon>Neodiplogasteridae</taxon>
        <taxon>Pristionchus</taxon>
    </lineage>
</organism>
<name>A0AAV5SRS6_9BILA</name>
<comment type="caution">
    <text evidence="2">The sequence shown here is derived from an EMBL/GenBank/DDBJ whole genome shotgun (WGS) entry which is preliminary data.</text>
</comment>
<feature type="region of interest" description="Disordered" evidence="1">
    <location>
        <begin position="37"/>
        <end position="74"/>
    </location>
</feature>
<evidence type="ECO:0008006" key="4">
    <source>
        <dbReference type="Google" id="ProtNLM"/>
    </source>
</evidence>
<reference evidence="2" key="1">
    <citation type="submission" date="2023-10" db="EMBL/GenBank/DDBJ databases">
        <title>Genome assembly of Pristionchus species.</title>
        <authorList>
            <person name="Yoshida K."/>
            <person name="Sommer R.J."/>
        </authorList>
    </citation>
    <scope>NUCLEOTIDE SEQUENCE</scope>
    <source>
        <strain evidence="2">RS0144</strain>
    </source>
</reference>
<keyword evidence="3" id="KW-1185">Reference proteome</keyword>
<dbReference type="EMBL" id="BTSX01000002">
    <property type="protein sequence ID" value="GMS85492.1"/>
    <property type="molecule type" value="Genomic_DNA"/>
</dbReference>
<dbReference type="Proteomes" id="UP001432027">
    <property type="component" value="Unassembled WGS sequence"/>
</dbReference>
<proteinExistence type="predicted"/>
<evidence type="ECO:0000256" key="1">
    <source>
        <dbReference type="SAM" id="MobiDB-lite"/>
    </source>
</evidence>
<feature type="compositionally biased region" description="Low complexity" evidence="1">
    <location>
        <begin position="65"/>
        <end position="74"/>
    </location>
</feature>
<feature type="compositionally biased region" description="Basic and acidic residues" evidence="1">
    <location>
        <begin position="52"/>
        <end position="63"/>
    </location>
</feature>
<evidence type="ECO:0000313" key="2">
    <source>
        <dbReference type="EMBL" id="GMS85492.1"/>
    </source>
</evidence>
<accession>A0AAV5SRS6</accession>
<feature type="non-terminal residue" evidence="2">
    <location>
        <position position="181"/>
    </location>
</feature>
<feature type="non-terminal residue" evidence="2">
    <location>
        <position position="1"/>
    </location>
</feature>